<name>A0ACA9LXN5_9GLOM</name>
<keyword evidence="2" id="KW-1185">Reference proteome</keyword>
<dbReference type="EMBL" id="CAJVPU010006165">
    <property type="protein sequence ID" value="CAG8557634.1"/>
    <property type="molecule type" value="Genomic_DNA"/>
</dbReference>
<evidence type="ECO:0000313" key="2">
    <source>
        <dbReference type="Proteomes" id="UP000789702"/>
    </source>
</evidence>
<protein>
    <submittedName>
        <fullName evidence="1">15781_t:CDS:1</fullName>
    </submittedName>
</protein>
<organism evidence="1 2">
    <name type="scientific">Dentiscutata heterogama</name>
    <dbReference type="NCBI Taxonomy" id="1316150"/>
    <lineage>
        <taxon>Eukaryota</taxon>
        <taxon>Fungi</taxon>
        <taxon>Fungi incertae sedis</taxon>
        <taxon>Mucoromycota</taxon>
        <taxon>Glomeromycotina</taxon>
        <taxon>Glomeromycetes</taxon>
        <taxon>Diversisporales</taxon>
        <taxon>Gigasporaceae</taxon>
        <taxon>Dentiscutata</taxon>
    </lineage>
</organism>
<proteinExistence type="predicted"/>
<evidence type="ECO:0000313" key="1">
    <source>
        <dbReference type="EMBL" id="CAG8557634.1"/>
    </source>
</evidence>
<gene>
    <name evidence="1" type="ORF">DHETER_LOCUS5504</name>
</gene>
<comment type="caution">
    <text evidence="1">The sequence shown here is derived from an EMBL/GenBank/DDBJ whole genome shotgun (WGS) entry which is preliminary data.</text>
</comment>
<dbReference type="Proteomes" id="UP000789702">
    <property type="component" value="Unassembled WGS sequence"/>
</dbReference>
<accession>A0ACA9LXN5</accession>
<sequence length="267" mass="30914">MESSNTSTLREYNFMSRKTFNNILTEFIQSKAPKYQESTVISRERAEKCIKILENPTNNELKNSSLSKPIIANHFMTRVQIDLLDLSSRPDGSWKYIAHARDHFSHFSWAVPLESKCAFDVAVILKLSKWLEDTKRIDWSTGLSLYAMNTEYSHEYSHATKHTLYEIIFGQKPRCNLPIVEALYFQNCTCEEDIPENIALEIEPILENCDTINDTDTDNDNESETVDLTNDNNNNMNEIDCQVHENENTIEETGDDKENYETISTFQ</sequence>
<reference evidence="1" key="1">
    <citation type="submission" date="2021-06" db="EMBL/GenBank/DDBJ databases">
        <authorList>
            <person name="Kallberg Y."/>
            <person name="Tangrot J."/>
            <person name="Rosling A."/>
        </authorList>
    </citation>
    <scope>NUCLEOTIDE SEQUENCE</scope>
    <source>
        <strain evidence="1">IL203A</strain>
    </source>
</reference>